<accession>M5U4U5</accession>
<dbReference type="Proteomes" id="UP000011885">
    <property type="component" value="Unassembled WGS sequence"/>
</dbReference>
<name>M5U4U5_9BACT</name>
<dbReference type="EMBL" id="ANOH01000157">
    <property type="protein sequence ID" value="EMI56279.1"/>
    <property type="molecule type" value="Genomic_DNA"/>
</dbReference>
<comment type="caution">
    <text evidence="1">The sequence shown here is derived from an EMBL/GenBank/DDBJ whole genome shotgun (WGS) entry which is preliminary data.</text>
</comment>
<dbReference type="Gene3D" id="3.40.50.300">
    <property type="entry name" value="P-loop containing nucleotide triphosphate hydrolases"/>
    <property type="match status" value="1"/>
</dbReference>
<keyword evidence="2" id="KW-1185">Reference proteome</keyword>
<proteinExistence type="predicted"/>
<dbReference type="SUPFAM" id="SSF53795">
    <property type="entry name" value="PEP carboxykinase-like"/>
    <property type="match status" value="1"/>
</dbReference>
<dbReference type="GO" id="GO:0016301">
    <property type="term" value="F:kinase activity"/>
    <property type="evidence" value="ECO:0007669"/>
    <property type="project" value="UniProtKB-KW"/>
</dbReference>
<protein>
    <submittedName>
        <fullName evidence="1">HPr kinase</fullName>
    </submittedName>
</protein>
<dbReference type="InterPro" id="IPR027597">
    <property type="entry name" value="HprK-rel_B"/>
</dbReference>
<sequence length="381" mass="42414">MHDPPNVSLPSLSTVAEQLTDGVEIAGESVVLGLDDFLIRVRSNSVALLQGLRRYFAHVVVERDEGVRADCTVLAIESGATDLGLSFVDWKREPGKSGRKDSYVDLAENDQGVGRLVRKVRTGMLFLQSETHRIAHGPCLANDNQVINFINCQYMNWLQQRGSVICHASAIAMDGRALAIAGFSGGGKSSLMLRLMELAGTRYVTNDRLFLESNATGEIQATGIPKLPRVNPGTIVSLSSLRPMLDETQIETYESLSPEHLWQLEQKFDVDVTKVYGSDRITLQSPMRDLLILNWDRTSDATCRIEPVDLRERPELLKAVTKSPGPFYVDARGQFQRDDVKQEIATYQDLLDRVDVWEASGKVDFDMATQTCQSILRKQPC</sequence>
<dbReference type="OrthoDB" id="5443147at2"/>
<organism evidence="1 2">
    <name type="scientific">Rhodopirellula sallentina SM41</name>
    <dbReference type="NCBI Taxonomy" id="1263870"/>
    <lineage>
        <taxon>Bacteria</taxon>
        <taxon>Pseudomonadati</taxon>
        <taxon>Planctomycetota</taxon>
        <taxon>Planctomycetia</taxon>
        <taxon>Pirellulales</taxon>
        <taxon>Pirellulaceae</taxon>
        <taxon>Rhodopirellula</taxon>
    </lineage>
</organism>
<gene>
    <name evidence="1" type="ORF">RSSM_02275</name>
</gene>
<dbReference type="PATRIC" id="fig|1263870.3.peg.2419"/>
<evidence type="ECO:0000313" key="1">
    <source>
        <dbReference type="EMBL" id="EMI56279.1"/>
    </source>
</evidence>
<dbReference type="AlphaFoldDB" id="M5U4U5"/>
<reference evidence="1 2" key="1">
    <citation type="journal article" date="2013" name="Mar. Genomics">
        <title>Expression of sulfatases in Rhodopirellula baltica and the diversity of sulfatases in the genus Rhodopirellula.</title>
        <authorList>
            <person name="Wegner C.E."/>
            <person name="Richter-Heitmann T."/>
            <person name="Klindworth A."/>
            <person name="Klockow C."/>
            <person name="Richter M."/>
            <person name="Achstetter T."/>
            <person name="Glockner F.O."/>
            <person name="Harder J."/>
        </authorList>
    </citation>
    <scope>NUCLEOTIDE SEQUENCE [LARGE SCALE GENOMIC DNA]</scope>
    <source>
        <strain evidence="1 2">SM41</strain>
    </source>
</reference>
<dbReference type="InterPro" id="IPR027417">
    <property type="entry name" value="P-loop_NTPase"/>
</dbReference>
<evidence type="ECO:0000313" key="2">
    <source>
        <dbReference type="Proteomes" id="UP000011885"/>
    </source>
</evidence>
<keyword evidence="1" id="KW-0418">Kinase</keyword>
<keyword evidence="1" id="KW-0808">Transferase</keyword>
<dbReference type="NCBIfam" id="TIGR04355">
    <property type="entry name" value="HprK_rel_B"/>
    <property type="match status" value="1"/>
</dbReference>